<evidence type="ECO:0000256" key="4">
    <source>
        <dbReference type="ARBA" id="ARBA00018689"/>
    </source>
</evidence>
<comment type="subcellular location">
    <subcellularLocation>
        <location evidence="2">Nucleus</location>
        <location evidence="2">Nucleolus</location>
    </subcellularLocation>
</comment>
<evidence type="ECO:0000256" key="7">
    <source>
        <dbReference type="ARBA" id="ARBA00023054"/>
    </source>
</evidence>
<feature type="compositionally biased region" description="Polar residues" evidence="9">
    <location>
        <begin position="27"/>
        <end position="36"/>
    </location>
</feature>
<dbReference type="Proteomes" id="UP001590951">
    <property type="component" value="Unassembled WGS sequence"/>
</dbReference>
<reference evidence="10 11" key="1">
    <citation type="submission" date="2024-09" db="EMBL/GenBank/DDBJ databases">
        <title>Rethinking Asexuality: The Enigmatic Case of Functional Sexual Genes in Lepraria (Stereocaulaceae).</title>
        <authorList>
            <person name="Doellman M."/>
            <person name="Sun Y."/>
            <person name="Barcenas-Pena A."/>
            <person name="Lumbsch H.T."/>
            <person name="Grewe F."/>
        </authorList>
    </citation>
    <scope>NUCLEOTIDE SEQUENCE [LARGE SCALE GENOMIC DNA]</scope>
    <source>
        <strain evidence="10 11">Grewe 0041</strain>
    </source>
</reference>
<dbReference type="PANTHER" id="PTHR33911:SF1">
    <property type="entry name" value="RRNA-PROCESSING PROTEIN EFG1"/>
    <property type="match status" value="1"/>
</dbReference>
<gene>
    <name evidence="10" type="ORF">ABVK25_005850</name>
</gene>
<feature type="region of interest" description="Disordered" evidence="9">
    <location>
        <begin position="1"/>
        <end position="78"/>
    </location>
</feature>
<protein>
    <recommendedName>
        <fullName evidence="4">rRNA-processing protein EFG1</fullName>
    </recommendedName>
    <alternativeName>
        <fullName evidence="5">rRNA-processing protein efg1</fullName>
    </alternativeName>
</protein>
<comment type="function">
    <text evidence="1">Involved in rRNA processing.</text>
</comment>
<evidence type="ECO:0000256" key="8">
    <source>
        <dbReference type="ARBA" id="ARBA00023242"/>
    </source>
</evidence>
<evidence type="ECO:0000256" key="9">
    <source>
        <dbReference type="SAM" id="MobiDB-lite"/>
    </source>
</evidence>
<evidence type="ECO:0000256" key="3">
    <source>
        <dbReference type="ARBA" id="ARBA00006916"/>
    </source>
</evidence>
<keyword evidence="6" id="KW-0698">rRNA processing</keyword>
<evidence type="ECO:0000256" key="2">
    <source>
        <dbReference type="ARBA" id="ARBA00004604"/>
    </source>
</evidence>
<dbReference type="PANTHER" id="PTHR33911">
    <property type="entry name" value="RRNA-PROCESSING PROTEIN EFG1"/>
    <property type="match status" value="1"/>
</dbReference>
<name>A0ABR4B7T2_9LECA</name>
<comment type="similarity">
    <text evidence="3">Belongs to the EFG1 family.</text>
</comment>
<dbReference type="Pfam" id="PF10153">
    <property type="entry name" value="Efg1"/>
    <property type="match status" value="1"/>
</dbReference>
<keyword evidence="8" id="KW-0539">Nucleus</keyword>
<dbReference type="EMBL" id="JBHFEH010000018">
    <property type="protein sequence ID" value="KAL2053921.1"/>
    <property type="molecule type" value="Genomic_DNA"/>
</dbReference>
<feature type="compositionally biased region" description="Polar residues" evidence="9">
    <location>
        <begin position="269"/>
        <end position="278"/>
    </location>
</feature>
<dbReference type="InterPro" id="IPR019310">
    <property type="entry name" value="Efg1"/>
</dbReference>
<accession>A0ABR4B7T2</accession>
<evidence type="ECO:0000256" key="5">
    <source>
        <dbReference type="ARBA" id="ARBA00019827"/>
    </source>
</evidence>
<feature type="region of interest" description="Disordered" evidence="9">
    <location>
        <begin position="252"/>
        <end position="300"/>
    </location>
</feature>
<proteinExistence type="inferred from homology"/>
<dbReference type="InterPro" id="IPR050786">
    <property type="entry name" value="EFG1_rRNA-proc"/>
</dbReference>
<keyword evidence="11" id="KW-1185">Reference proteome</keyword>
<organism evidence="10 11">
    <name type="scientific">Lepraria finkii</name>
    <dbReference type="NCBI Taxonomy" id="1340010"/>
    <lineage>
        <taxon>Eukaryota</taxon>
        <taxon>Fungi</taxon>
        <taxon>Dikarya</taxon>
        <taxon>Ascomycota</taxon>
        <taxon>Pezizomycotina</taxon>
        <taxon>Lecanoromycetes</taxon>
        <taxon>OSLEUM clade</taxon>
        <taxon>Lecanoromycetidae</taxon>
        <taxon>Lecanorales</taxon>
        <taxon>Lecanorineae</taxon>
        <taxon>Stereocaulaceae</taxon>
        <taxon>Lepraria</taxon>
    </lineage>
</organism>
<feature type="compositionally biased region" description="Acidic residues" evidence="9">
    <location>
        <begin position="279"/>
        <end position="292"/>
    </location>
</feature>
<feature type="compositionally biased region" description="Basic and acidic residues" evidence="9">
    <location>
        <begin position="37"/>
        <end position="52"/>
    </location>
</feature>
<evidence type="ECO:0000313" key="10">
    <source>
        <dbReference type="EMBL" id="KAL2053921.1"/>
    </source>
</evidence>
<keyword evidence="7" id="KW-0175">Coiled coil</keyword>
<evidence type="ECO:0000313" key="11">
    <source>
        <dbReference type="Proteomes" id="UP001590951"/>
    </source>
</evidence>
<evidence type="ECO:0000256" key="6">
    <source>
        <dbReference type="ARBA" id="ARBA00022552"/>
    </source>
</evidence>
<sequence length="300" mass="34306">MGRGSSWRPAGTKDPPFKGYRGKSASYRPSYSQNSLLERHEPHTRAEPDSWRPDPSQPHALPRHKRRNKAPFDSNHPSVNLLKSKIRDLTRALQYSDLPADIRVEKERALAGYEQDLENALKEKRKRELIGKYHMVRFFERQKATRHIKKIQKRLVGTPSGTPDYQQLEQSLHVVQVDLNYTLYYPLNQKYEAIYPRKEDSKGGNTEIEEPFSKPAMWKIVEKCTADGTLDALRDGTLDIVLGISRMKPFKKETRGAKSQMKNKVNFGSKPSMNGQSTEMDEDSDGGFFEEDGGVRLGPS</sequence>
<comment type="caution">
    <text evidence="10">The sequence shown here is derived from an EMBL/GenBank/DDBJ whole genome shotgun (WGS) entry which is preliminary data.</text>
</comment>
<evidence type="ECO:0000256" key="1">
    <source>
        <dbReference type="ARBA" id="ARBA00002773"/>
    </source>
</evidence>